<dbReference type="AlphaFoldDB" id="A0A4R2B898"/>
<protein>
    <submittedName>
        <fullName evidence="1">YqzH-like protein</fullName>
    </submittedName>
</protein>
<comment type="caution">
    <text evidence="1">The sequence shown here is derived from an EMBL/GenBank/DDBJ whole genome shotgun (WGS) entry which is preliminary data.</text>
</comment>
<dbReference type="Pfam" id="PF14164">
    <property type="entry name" value="YqzH"/>
    <property type="match status" value="1"/>
</dbReference>
<name>A0A4R2B898_9BACI</name>
<proteinExistence type="predicted"/>
<organism evidence="1 2">
    <name type="scientific">Mesobacillus foraminis</name>
    <dbReference type="NCBI Taxonomy" id="279826"/>
    <lineage>
        <taxon>Bacteria</taxon>
        <taxon>Bacillati</taxon>
        <taxon>Bacillota</taxon>
        <taxon>Bacilli</taxon>
        <taxon>Bacillales</taxon>
        <taxon>Bacillaceae</taxon>
        <taxon>Mesobacillus</taxon>
    </lineage>
</organism>
<accession>A0A4R2B898</accession>
<dbReference type="EMBL" id="SLVV01000009">
    <property type="protein sequence ID" value="TCN22957.1"/>
    <property type="molecule type" value="Genomic_DNA"/>
</dbReference>
<sequence length="65" mass="7815">MDKKLIKKMVKNCFLQYSPGDEETVTLSEEEFEMMYSKISQMKMREPNVDLYEIVHDVVYDFLIN</sequence>
<dbReference type="Proteomes" id="UP000295689">
    <property type="component" value="Unassembled WGS sequence"/>
</dbReference>
<evidence type="ECO:0000313" key="2">
    <source>
        <dbReference type="Proteomes" id="UP000295689"/>
    </source>
</evidence>
<evidence type="ECO:0000313" key="1">
    <source>
        <dbReference type="EMBL" id="TCN22957.1"/>
    </source>
</evidence>
<reference evidence="1 2" key="1">
    <citation type="journal article" date="2015" name="Stand. Genomic Sci.">
        <title>Genomic Encyclopedia of Bacterial and Archaeal Type Strains, Phase III: the genomes of soil and plant-associated and newly described type strains.</title>
        <authorList>
            <person name="Whitman W.B."/>
            <person name="Woyke T."/>
            <person name="Klenk H.P."/>
            <person name="Zhou Y."/>
            <person name="Lilburn T.G."/>
            <person name="Beck B.J."/>
            <person name="De Vos P."/>
            <person name="Vandamme P."/>
            <person name="Eisen J.A."/>
            <person name="Garrity G."/>
            <person name="Hugenholtz P."/>
            <person name="Kyrpides N.C."/>
        </authorList>
    </citation>
    <scope>NUCLEOTIDE SEQUENCE [LARGE SCALE GENOMIC DNA]</scope>
    <source>
        <strain evidence="1 2">CV53</strain>
    </source>
</reference>
<dbReference type="RefSeq" id="WP_158287128.1">
    <property type="nucleotide sequence ID" value="NZ_JABUHM010000008.1"/>
</dbReference>
<keyword evidence="2" id="KW-1185">Reference proteome</keyword>
<dbReference type="InterPro" id="IPR025546">
    <property type="entry name" value="YqzH"/>
</dbReference>
<gene>
    <name evidence="1" type="ORF">EV146_109114</name>
</gene>